<dbReference type="InterPro" id="IPR036635">
    <property type="entry name" value="MurB_C_sf"/>
</dbReference>
<feature type="active site" evidence="19">
    <location>
        <position position="337"/>
    </location>
</feature>
<dbReference type="SUPFAM" id="SSF56194">
    <property type="entry name" value="Uridine diphospho-N-Acetylenolpyruvylglucosamine reductase, MurB, C-terminal domain"/>
    <property type="match status" value="1"/>
</dbReference>
<dbReference type="SUPFAM" id="SSF56176">
    <property type="entry name" value="FAD-binding/transporter-associated domain-like"/>
    <property type="match status" value="1"/>
</dbReference>
<keyword evidence="9 19" id="KW-0285">Flavoprotein</keyword>
<dbReference type="Gene3D" id="3.30.43.10">
    <property type="entry name" value="Uridine Diphospho-n-acetylenolpyruvylglucosamine Reductase, domain 2"/>
    <property type="match status" value="1"/>
</dbReference>
<evidence type="ECO:0000256" key="7">
    <source>
        <dbReference type="ARBA" id="ARBA00022490"/>
    </source>
</evidence>
<evidence type="ECO:0000259" key="20">
    <source>
        <dbReference type="PROSITE" id="PS51387"/>
    </source>
</evidence>
<evidence type="ECO:0000313" key="21">
    <source>
        <dbReference type="EMBL" id="GGC29697.1"/>
    </source>
</evidence>
<evidence type="ECO:0000256" key="16">
    <source>
        <dbReference type="ARBA" id="ARBA00023316"/>
    </source>
</evidence>
<evidence type="ECO:0000256" key="8">
    <source>
        <dbReference type="ARBA" id="ARBA00022618"/>
    </source>
</evidence>
<evidence type="ECO:0000256" key="13">
    <source>
        <dbReference type="ARBA" id="ARBA00022984"/>
    </source>
</evidence>
<dbReference type="Proteomes" id="UP000636010">
    <property type="component" value="Unassembled WGS sequence"/>
</dbReference>
<comment type="similarity">
    <text evidence="19">Belongs to the MurB family.</text>
</comment>
<keyword evidence="8 19" id="KW-0132">Cell division</keyword>
<evidence type="ECO:0000256" key="6">
    <source>
        <dbReference type="ARBA" id="ARBA00015188"/>
    </source>
</evidence>
<dbReference type="NCBIfam" id="NF010478">
    <property type="entry name" value="PRK13903.1"/>
    <property type="match status" value="1"/>
</dbReference>
<dbReference type="HAMAP" id="MF_00037">
    <property type="entry name" value="MurB"/>
    <property type="match status" value="1"/>
</dbReference>
<dbReference type="Pfam" id="PF01565">
    <property type="entry name" value="FAD_binding_4"/>
    <property type="match status" value="1"/>
</dbReference>
<evidence type="ECO:0000256" key="10">
    <source>
        <dbReference type="ARBA" id="ARBA00022827"/>
    </source>
</evidence>
<dbReference type="RefSeq" id="WP_188461661.1">
    <property type="nucleotide sequence ID" value="NZ_BAABHU010000004.1"/>
</dbReference>
<dbReference type="InterPro" id="IPR036318">
    <property type="entry name" value="FAD-bd_PCMH-like_sf"/>
</dbReference>
<dbReference type="PROSITE" id="PS51387">
    <property type="entry name" value="FAD_PCMH"/>
    <property type="match status" value="1"/>
</dbReference>
<comment type="caution">
    <text evidence="21">The sequence shown here is derived from an EMBL/GenBank/DDBJ whole genome shotgun (WGS) entry which is preliminary data.</text>
</comment>
<evidence type="ECO:0000256" key="2">
    <source>
        <dbReference type="ARBA" id="ARBA00003921"/>
    </source>
</evidence>
<proteinExistence type="inferred from homology"/>
<evidence type="ECO:0000256" key="17">
    <source>
        <dbReference type="ARBA" id="ARBA00031026"/>
    </source>
</evidence>
<comment type="pathway">
    <text evidence="4 19">Cell wall biogenesis; peptidoglycan biosynthesis.</text>
</comment>
<feature type="active site" description="Proton donor" evidence="19">
    <location>
        <position position="241"/>
    </location>
</feature>
<keyword evidence="10 19" id="KW-0274">FAD</keyword>
<organism evidence="21 22">
    <name type="scientific">Marivirga lumbricoides</name>
    <dbReference type="NCBI Taxonomy" id="1046115"/>
    <lineage>
        <taxon>Bacteria</taxon>
        <taxon>Pseudomonadati</taxon>
        <taxon>Bacteroidota</taxon>
        <taxon>Cytophagia</taxon>
        <taxon>Cytophagales</taxon>
        <taxon>Marivirgaceae</taxon>
        <taxon>Marivirga</taxon>
    </lineage>
</organism>
<reference evidence="22" key="1">
    <citation type="journal article" date="2019" name="Int. J. Syst. Evol. Microbiol.">
        <title>The Global Catalogue of Microorganisms (GCM) 10K type strain sequencing project: providing services to taxonomists for standard genome sequencing and annotation.</title>
        <authorList>
            <consortium name="The Broad Institute Genomics Platform"/>
            <consortium name="The Broad Institute Genome Sequencing Center for Infectious Disease"/>
            <person name="Wu L."/>
            <person name="Ma J."/>
        </authorList>
    </citation>
    <scope>NUCLEOTIDE SEQUENCE [LARGE SCALE GENOMIC DNA]</scope>
    <source>
        <strain evidence="22">CGMCC 1.10832</strain>
    </source>
</reference>
<keyword evidence="15 19" id="KW-0131">Cell cycle</keyword>
<keyword evidence="7 19" id="KW-0963">Cytoplasm</keyword>
<dbReference type="InterPro" id="IPR011601">
    <property type="entry name" value="MurB_C"/>
</dbReference>
<keyword evidence="12 19" id="KW-0133">Cell shape</keyword>
<dbReference type="InterPro" id="IPR003170">
    <property type="entry name" value="MurB"/>
</dbReference>
<comment type="cofactor">
    <cofactor evidence="1 19">
        <name>FAD</name>
        <dbReference type="ChEBI" id="CHEBI:57692"/>
    </cofactor>
</comment>
<keyword evidence="11 19" id="KW-0521">NADP</keyword>
<dbReference type="Gene3D" id="3.30.465.10">
    <property type="match status" value="1"/>
</dbReference>
<keyword evidence="22" id="KW-1185">Reference proteome</keyword>
<dbReference type="InterPro" id="IPR016166">
    <property type="entry name" value="FAD-bd_PCMH"/>
</dbReference>
<evidence type="ECO:0000256" key="4">
    <source>
        <dbReference type="ARBA" id="ARBA00004752"/>
    </source>
</evidence>
<accession>A0ABQ1LUK8</accession>
<keyword evidence="14 19" id="KW-0560">Oxidoreductase</keyword>
<evidence type="ECO:0000256" key="15">
    <source>
        <dbReference type="ARBA" id="ARBA00023306"/>
    </source>
</evidence>
<comment type="subcellular location">
    <subcellularLocation>
        <location evidence="3 19">Cytoplasm</location>
    </subcellularLocation>
</comment>
<dbReference type="EC" id="1.3.1.98" evidence="5 19"/>
<feature type="domain" description="FAD-binding PCMH-type" evidence="20">
    <location>
        <begin position="18"/>
        <end position="189"/>
    </location>
</feature>
<evidence type="ECO:0000256" key="9">
    <source>
        <dbReference type="ARBA" id="ARBA00022630"/>
    </source>
</evidence>
<gene>
    <name evidence="19 21" type="primary">murB</name>
    <name evidence="21" type="ORF">GCM10011506_13870</name>
</gene>
<dbReference type="NCBIfam" id="NF000755">
    <property type="entry name" value="PRK00046.1"/>
    <property type="match status" value="1"/>
</dbReference>
<evidence type="ECO:0000256" key="18">
    <source>
        <dbReference type="ARBA" id="ARBA00048914"/>
    </source>
</evidence>
<comment type="catalytic activity">
    <reaction evidence="18 19">
        <text>UDP-N-acetyl-alpha-D-muramate + NADP(+) = UDP-N-acetyl-3-O-(1-carboxyvinyl)-alpha-D-glucosamine + NADPH + H(+)</text>
        <dbReference type="Rhea" id="RHEA:12248"/>
        <dbReference type="ChEBI" id="CHEBI:15378"/>
        <dbReference type="ChEBI" id="CHEBI:57783"/>
        <dbReference type="ChEBI" id="CHEBI:58349"/>
        <dbReference type="ChEBI" id="CHEBI:68483"/>
        <dbReference type="ChEBI" id="CHEBI:70757"/>
        <dbReference type="EC" id="1.3.1.98"/>
    </reaction>
</comment>
<evidence type="ECO:0000256" key="1">
    <source>
        <dbReference type="ARBA" id="ARBA00001974"/>
    </source>
</evidence>
<sequence>MPSIKKLQSLKLYNTFGFDVSAEYLVIISSVEDLKELFLTKEWHSYPHLIIGGGSNILLRRNFRGLVVVNAISGIEVISQNDNFTLIKAGAGENWHQFVLYCINKGLGGIENLSLIPGTVGAAPMQNIGAYGVEIKDTFHSLEAVELATGQLHTFNAEDCQFGYRESIFKHQFKEKYFITSVTFKLIPAEKHVLSLDYGAIKIQLKEDEIESPTIEDVSKAVIKIRQSKLPDPKEIGNSGSFFKNPTVPKEKYEELTGKYPEIPGYILNEEEVKLAAGWLIEQAGWKGYCENGVGVHAKQALVLVNYGEGNGEAVEELAKKIQDSVAEKFGVQLSPEVNFV</sequence>
<dbReference type="InterPro" id="IPR016169">
    <property type="entry name" value="FAD-bd_PCMH_sub2"/>
</dbReference>
<dbReference type="NCBIfam" id="TIGR00179">
    <property type="entry name" value="murB"/>
    <property type="match status" value="1"/>
</dbReference>
<feature type="active site" evidence="19">
    <location>
        <position position="165"/>
    </location>
</feature>
<dbReference type="Pfam" id="PF02873">
    <property type="entry name" value="MurB_C"/>
    <property type="match status" value="1"/>
</dbReference>
<evidence type="ECO:0000256" key="5">
    <source>
        <dbReference type="ARBA" id="ARBA00012518"/>
    </source>
</evidence>
<evidence type="ECO:0000256" key="19">
    <source>
        <dbReference type="HAMAP-Rule" id="MF_00037"/>
    </source>
</evidence>
<evidence type="ECO:0000256" key="11">
    <source>
        <dbReference type="ARBA" id="ARBA00022857"/>
    </source>
</evidence>
<name>A0ABQ1LUK8_9BACT</name>
<evidence type="ECO:0000256" key="14">
    <source>
        <dbReference type="ARBA" id="ARBA00023002"/>
    </source>
</evidence>
<dbReference type="PANTHER" id="PTHR21071:SF4">
    <property type="entry name" value="UDP-N-ACETYLENOLPYRUVOYLGLUCOSAMINE REDUCTASE"/>
    <property type="match status" value="1"/>
</dbReference>
<dbReference type="PANTHER" id="PTHR21071">
    <property type="entry name" value="UDP-N-ACETYLENOLPYRUVOYLGLUCOSAMINE REDUCTASE"/>
    <property type="match status" value="1"/>
</dbReference>
<dbReference type="Gene3D" id="3.90.78.10">
    <property type="entry name" value="UDP-N-acetylenolpyruvoylglucosamine reductase, C-terminal domain"/>
    <property type="match status" value="1"/>
</dbReference>
<comment type="function">
    <text evidence="2 19">Cell wall formation.</text>
</comment>
<dbReference type="InterPro" id="IPR016167">
    <property type="entry name" value="FAD-bd_PCMH_sub1"/>
</dbReference>
<keyword evidence="16 19" id="KW-0961">Cell wall biogenesis/degradation</keyword>
<keyword evidence="13 19" id="KW-0573">Peptidoglycan synthesis</keyword>
<protein>
    <recommendedName>
        <fullName evidence="6 19">UDP-N-acetylenolpyruvoylglucosamine reductase</fullName>
        <ecNumber evidence="5 19">1.3.1.98</ecNumber>
    </recommendedName>
    <alternativeName>
        <fullName evidence="17 19">UDP-N-acetylmuramate dehydrogenase</fullName>
    </alternativeName>
</protein>
<dbReference type="EMBL" id="BMEC01000004">
    <property type="protein sequence ID" value="GGC29697.1"/>
    <property type="molecule type" value="Genomic_DNA"/>
</dbReference>
<evidence type="ECO:0000256" key="12">
    <source>
        <dbReference type="ARBA" id="ARBA00022960"/>
    </source>
</evidence>
<evidence type="ECO:0000313" key="22">
    <source>
        <dbReference type="Proteomes" id="UP000636010"/>
    </source>
</evidence>
<dbReference type="InterPro" id="IPR006094">
    <property type="entry name" value="Oxid_FAD_bind_N"/>
</dbReference>
<evidence type="ECO:0000256" key="3">
    <source>
        <dbReference type="ARBA" id="ARBA00004496"/>
    </source>
</evidence>